<keyword evidence="3" id="KW-1185">Reference proteome</keyword>
<keyword evidence="1" id="KW-0812">Transmembrane</keyword>
<keyword evidence="1" id="KW-0472">Membrane</keyword>
<dbReference type="Pfam" id="PF05795">
    <property type="entry name" value="Plasmodium_Vir"/>
    <property type="match status" value="1"/>
</dbReference>
<dbReference type="InterPro" id="IPR008780">
    <property type="entry name" value="Plasmodium_Vir"/>
</dbReference>
<dbReference type="AlphaFoldDB" id="A0A1Y1JSQ6"/>
<evidence type="ECO:0000256" key="1">
    <source>
        <dbReference type="SAM" id="Phobius"/>
    </source>
</evidence>
<feature type="transmembrane region" description="Helical" evidence="1">
    <location>
        <begin position="287"/>
        <end position="314"/>
    </location>
</feature>
<gene>
    <name evidence="2" type="ORF">PGO_001595</name>
</gene>
<reference evidence="3" key="1">
    <citation type="submission" date="2017-04" db="EMBL/GenBank/DDBJ databases">
        <title>Plasmodium gonderi genome.</title>
        <authorList>
            <person name="Arisue N."/>
            <person name="Honma H."/>
            <person name="Kawai S."/>
            <person name="Tougan T."/>
            <person name="Tanabe K."/>
            <person name="Horii T."/>
        </authorList>
    </citation>
    <scope>NUCLEOTIDE SEQUENCE [LARGE SCALE GENOMIC DNA]</scope>
    <source>
        <strain evidence="3">ATCC 30045</strain>
    </source>
</reference>
<keyword evidence="1" id="KW-1133">Transmembrane helix</keyword>
<dbReference type="RefSeq" id="XP_028546776.1">
    <property type="nucleotide sequence ID" value="XM_028690975.1"/>
</dbReference>
<evidence type="ECO:0000313" key="3">
    <source>
        <dbReference type="Proteomes" id="UP000195521"/>
    </source>
</evidence>
<sequence>MVSESMETFSESDFPSAKYYQRFNAGIRAAQRISNFCDDRSLSPIKNENVKAFCSLLINYLKHNYNLYNEDNYKLYHCNLLNFWLYEKLDNKFTSLDIHVNSIYSIFLKILQKVFSVDFLKFPYYCPFNDNIAKYDDWKEIKELYEYYVDRNHINNFYYNSDDNWDNICAYLKKKLNLYYRYKDSCKSPYKNECKLFHDTFKTHNELLLFNTFDCGQKGSEETSGIVGLFEEPDLSVQSGLNDQKGLRDKTYEASLEVKNNYRDPLRVTISSDEVEFTNKSSSALNIFVKVILGVLLTSLTLGLLCRFTSLGCIARDYFRMIKKLTNNPNEEIDGLFYNSLGNSSHFYEDRKKYYIGYITE</sequence>
<comment type="caution">
    <text evidence="2">The sequence shown here is derived from an EMBL/GenBank/DDBJ whole genome shotgun (WGS) entry which is preliminary data.</text>
</comment>
<dbReference type="GeneID" id="39744995"/>
<evidence type="ECO:0000313" key="2">
    <source>
        <dbReference type="EMBL" id="GAW84187.1"/>
    </source>
</evidence>
<accession>A0A1Y1JSQ6</accession>
<dbReference type="Proteomes" id="UP000195521">
    <property type="component" value="Unassembled WGS sequence"/>
</dbReference>
<proteinExistence type="predicted"/>
<organism evidence="2 3">
    <name type="scientific">Plasmodium gonderi</name>
    <dbReference type="NCBI Taxonomy" id="77519"/>
    <lineage>
        <taxon>Eukaryota</taxon>
        <taxon>Sar</taxon>
        <taxon>Alveolata</taxon>
        <taxon>Apicomplexa</taxon>
        <taxon>Aconoidasida</taxon>
        <taxon>Haemosporida</taxon>
        <taxon>Plasmodiidae</taxon>
        <taxon>Plasmodium</taxon>
        <taxon>Plasmodium (Plasmodium)</taxon>
    </lineage>
</organism>
<protein>
    <submittedName>
        <fullName evidence="2">Variable surface protein</fullName>
    </submittedName>
</protein>
<dbReference type="EMBL" id="BDQF01000163">
    <property type="protein sequence ID" value="GAW84187.1"/>
    <property type="molecule type" value="Genomic_DNA"/>
</dbReference>
<name>A0A1Y1JSQ6_PLAGO</name>